<evidence type="ECO:0000313" key="2">
    <source>
        <dbReference type="EMBL" id="SIO25387.1"/>
    </source>
</evidence>
<feature type="chain" id="PRO_5012997909" evidence="1">
    <location>
        <begin position="26"/>
        <end position="95"/>
    </location>
</feature>
<dbReference type="Proteomes" id="UP000184693">
    <property type="component" value="Unassembled WGS sequence"/>
</dbReference>
<reference evidence="2 3" key="1">
    <citation type="submission" date="2016-11" db="EMBL/GenBank/DDBJ databases">
        <authorList>
            <person name="Jaros S."/>
            <person name="Januszkiewicz K."/>
            <person name="Wedrychowicz H."/>
        </authorList>
    </citation>
    <scope>NUCLEOTIDE SEQUENCE [LARGE SCALE GENOMIC DNA]</scope>
    <source>
        <strain evidence="2 3">GAS86</strain>
    </source>
</reference>
<protein>
    <submittedName>
        <fullName evidence="2">Uncharacterized protein</fullName>
    </submittedName>
</protein>
<evidence type="ECO:0000256" key="1">
    <source>
        <dbReference type="SAM" id="SignalP"/>
    </source>
</evidence>
<dbReference type="NCBIfam" id="NF047412">
    <property type="entry name" value="sig_GCG_CRPN_rpt"/>
    <property type="match status" value="1"/>
</dbReference>
<keyword evidence="1" id="KW-0732">Signal</keyword>
<dbReference type="RefSeq" id="WP_074265631.1">
    <property type="nucleotide sequence ID" value="NZ_FSRM01000001.1"/>
</dbReference>
<proteinExistence type="predicted"/>
<dbReference type="AlphaFoldDB" id="A0A1N6I029"/>
<sequence>MNMKLTASLVIATTALAFSIGNAQAAQGCGPGGWRNAWGQCRYAAPVIVQTAPVVYAAPAAPVSNYACPPGYWLGPWGHCRNTPYHGRLPNGMYQ</sequence>
<feature type="signal peptide" evidence="1">
    <location>
        <begin position="1"/>
        <end position="25"/>
    </location>
</feature>
<evidence type="ECO:0000313" key="3">
    <source>
        <dbReference type="Proteomes" id="UP000184693"/>
    </source>
</evidence>
<dbReference type="EMBL" id="FSRM01000001">
    <property type="protein sequence ID" value="SIO25387.1"/>
    <property type="molecule type" value="Genomic_DNA"/>
</dbReference>
<accession>A0A1N6I029</accession>
<gene>
    <name evidence="2" type="ORF">SAMN05444168_3820</name>
</gene>
<organism evidence="2 3">
    <name type="scientific">Paraburkholderia phenazinium</name>
    <dbReference type="NCBI Taxonomy" id="60549"/>
    <lineage>
        <taxon>Bacteria</taxon>
        <taxon>Pseudomonadati</taxon>
        <taxon>Pseudomonadota</taxon>
        <taxon>Betaproteobacteria</taxon>
        <taxon>Burkholderiales</taxon>
        <taxon>Burkholderiaceae</taxon>
        <taxon>Paraburkholderia</taxon>
    </lineage>
</organism>
<name>A0A1N6I029_9BURK</name>
<dbReference type="OrthoDB" id="9111088at2"/>
<dbReference type="InterPro" id="IPR058110">
    <property type="entry name" value="GCG_CRPN_dom"/>
</dbReference>
<dbReference type="PROSITE" id="PS51257">
    <property type="entry name" value="PROKAR_LIPOPROTEIN"/>
    <property type="match status" value="1"/>
</dbReference>